<evidence type="ECO:0000256" key="1">
    <source>
        <dbReference type="SAM" id="SignalP"/>
    </source>
</evidence>
<accession>A0A1R2BG63</accession>
<dbReference type="EMBL" id="MPUH01000669">
    <property type="protein sequence ID" value="OMJ75777.1"/>
    <property type="molecule type" value="Genomic_DNA"/>
</dbReference>
<proteinExistence type="predicted"/>
<organism evidence="2 3">
    <name type="scientific">Stentor coeruleus</name>
    <dbReference type="NCBI Taxonomy" id="5963"/>
    <lineage>
        <taxon>Eukaryota</taxon>
        <taxon>Sar</taxon>
        <taxon>Alveolata</taxon>
        <taxon>Ciliophora</taxon>
        <taxon>Postciliodesmatophora</taxon>
        <taxon>Heterotrichea</taxon>
        <taxon>Heterotrichida</taxon>
        <taxon>Stentoridae</taxon>
        <taxon>Stentor</taxon>
    </lineage>
</organism>
<name>A0A1R2BG63_9CILI</name>
<evidence type="ECO:0000313" key="3">
    <source>
        <dbReference type="Proteomes" id="UP000187209"/>
    </source>
</evidence>
<protein>
    <submittedName>
        <fullName evidence="2">Uncharacterized protein</fullName>
    </submittedName>
</protein>
<dbReference type="AlphaFoldDB" id="A0A1R2BG63"/>
<comment type="caution">
    <text evidence="2">The sequence shown here is derived from an EMBL/GenBank/DDBJ whole genome shotgun (WGS) entry which is preliminary data.</text>
</comment>
<feature type="chain" id="PRO_5012277588" evidence="1">
    <location>
        <begin position="16"/>
        <end position="183"/>
    </location>
</feature>
<keyword evidence="3" id="KW-1185">Reference proteome</keyword>
<sequence>MKAFLLLSILLLSQSRMLYHSGTKNLYSTQGMSPSQMAVSGFVAGAALDSTSEDLMPCFFDLEKLLLDFKVIVTHINSFNAFSIIKALRSIKDVLKVVPKAIVDCSASHTNDYIRINHALKALEYPTTAEMVDRDTFALNGVDITVELKALAASYTLSRWFDLGFSLGALLAKVSGTGIIISA</sequence>
<reference evidence="2 3" key="1">
    <citation type="submission" date="2016-11" db="EMBL/GenBank/DDBJ databases">
        <title>The macronuclear genome of Stentor coeruleus: a giant cell with tiny introns.</title>
        <authorList>
            <person name="Slabodnick M."/>
            <person name="Ruby J.G."/>
            <person name="Reiff S.B."/>
            <person name="Swart E.C."/>
            <person name="Gosai S."/>
            <person name="Prabakaran S."/>
            <person name="Witkowska E."/>
            <person name="Larue G.E."/>
            <person name="Fisher S."/>
            <person name="Freeman R.M."/>
            <person name="Gunawardena J."/>
            <person name="Chu W."/>
            <person name="Stover N.A."/>
            <person name="Gregory B.D."/>
            <person name="Nowacki M."/>
            <person name="Derisi J."/>
            <person name="Roy S.W."/>
            <person name="Marshall W.F."/>
            <person name="Sood P."/>
        </authorList>
    </citation>
    <scope>NUCLEOTIDE SEQUENCE [LARGE SCALE GENOMIC DNA]</scope>
    <source>
        <strain evidence="2">WM001</strain>
    </source>
</reference>
<evidence type="ECO:0000313" key="2">
    <source>
        <dbReference type="EMBL" id="OMJ75777.1"/>
    </source>
</evidence>
<gene>
    <name evidence="2" type="ORF">SteCoe_25002</name>
</gene>
<feature type="signal peptide" evidence="1">
    <location>
        <begin position="1"/>
        <end position="15"/>
    </location>
</feature>
<dbReference type="Proteomes" id="UP000187209">
    <property type="component" value="Unassembled WGS sequence"/>
</dbReference>
<keyword evidence="1" id="KW-0732">Signal</keyword>